<evidence type="ECO:0000313" key="2">
    <source>
        <dbReference type="Proteomes" id="UP000828390"/>
    </source>
</evidence>
<reference evidence="1" key="1">
    <citation type="journal article" date="2019" name="bioRxiv">
        <title>The Genome of the Zebra Mussel, Dreissena polymorpha: A Resource for Invasive Species Research.</title>
        <authorList>
            <person name="McCartney M.A."/>
            <person name="Auch B."/>
            <person name="Kono T."/>
            <person name="Mallez S."/>
            <person name="Zhang Y."/>
            <person name="Obille A."/>
            <person name="Becker A."/>
            <person name="Abrahante J.E."/>
            <person name="Garbe J."/>
            <person name="Badalamenti J.P."/>
            <person name="Herman A."/>
            <person name="Mangelson H."/>
            <person name="Liachko I."/>
            <person name="Sullivan S."/>
            <person name="Sone E.D."/>
            <person name="Koren S."/>
            <person name="Silverstein K.A.T."/>
            <person name="Beckman K.B."/>
            <person name="Gohl D.M."/>
        </authorList>
    </citation>
    <scope>NUCLEOTIDE SEQUENCE</scope>
    <source>
        <strain evidence="1">Duluth1</strain>
        <tissue evidence="1">Whole animal</tissue>
    </source>
</reference>
<organism evidence="1 2">
    <name type="scientific">Dreissena polymorpha</name>
    <name type="common">Zebra mussel</name>
    <name type="synonym">Mytilus polymorpha</name>
    <dbReference type="NCBI Taxonomy" id="45954"/>
    <lineage>
        <taxon>Eukaryota</taxon>
        <taxon>Metazoa</taxon>
        <taxon>Spiralia</taxon>
        <taxon>Lophotrochozoa</taxon>
        <taxon>Mollusca</taxon>
        <taxon>Bivalvia</taxon>
        <taxon>Autobranchia</taxon>
        <taxon>Heteroconchia</taxon>
        <taxon>Euheterodonta</taxon>
        <taxon>Imparidentia</taxon>
        <taxon>Neoheterodontei</taxon>
        <taxon>Myida</taxon>
        <taxon>Dreissenoidea</taxon>
        <taxon>Dreissenidae</taxon>
        <taxon>Dreissena</taxon>
    </lineage>
</organism>
<keyword evidence="2" id="KW-1185">Reference proteome</keyword>
<proteinExistence type="predicted"/>
<protein>
    <submittedName>
        <fullName evidence="1">Uncharacterized protein</fullName>
    </submittedName>
</protein>
<reference evidence="1" key="2">
    <citation type="submission" date="2020-11" db="EMBL/GenBank/DDBJ databases">
        <authorList>
            <person name="McCartney M.A."/>
            <person name="Auch B."/>
            <person name="Kono T."/>
            <person name="Mallez S."/>
            <person name="Becker A."/>
            <person name="Gohl D.M."/>
            <person name="Silverstein K.A.T."/>
            <person name="Koren S."/>
            <person name="Bechman K.B."/>
            <person name="Herman A."/>
            <person name="Abrahante J.E."/>
            <person name="Garbe J."/>
        </authorList>
    </citation>
    <scope>NUCLEOTIDE SEQUENCE</scope>
    <source>
        <strain evidence="1">Duluth1</strain>
        <tissue evidence="1">Whole animal</tissue>
    </source>
</reference>
<name>A0A9D4CN37_DREPO</name>
<dbReference type="EMBL" id="JAIWYP010000012">
    <property type="protein sequence ID" value="KAH3727176.1"/>
    <property type="molecule type" value="Genomic_DNA"/>
</dbReference>
<sequence length="172" mass="19428">MVKRSKSFGSDIDQLWISFEQKEYGDAEITTIVRCLTSKFNQRYIYFSTKGNGFECCVLLSTPDEISVMKDRGLFSECQEVMGTAICREFVACGNTNTGLWLAKKSGDNTKLFSKLASNIYSSGNQHNRRYVQYATVHTFVLGNSPVIMKMKPISTRKNKNQTDACVISLKK</sequence>
<gene>
    <name evidence="1" type="ORF">DPMN_053104</name>
</gene>
<accession>A0A9D4CN37</accession>
<dbReference type="Proteomes" id="UP000828390">
    <property type="component" value="Unassembled WGS sequence"/>
</dbReference>
<comment type="caution">
    <text evidence="1">The sequence shown here is derived from an EMBL/GenBank/DDBJ whole genome shotgun (WGS) entry which is preliminary data.</text>
</comment>
<dbReference type="AlphaFoldDB" id="A0A9D4CN37"/>
<evidence type="ECO:0000313" key="1">
    <source>
        <dbReference type="EMBL" id="KAH3727176.1"/>
    </source>
</evidence>